<dbReference type="PROSITE" id="PS00974">
    <property type="entry name" value="MANNITOL_DHGENASE"/>
    <property type="match status" value="1"/>
</dbReference>
<dbReference type="InterPro" id="IPR000669">
    <property type="entry name" value="Mannitol_DH"/>
</dbReference>
<dbReference type="InterPro" id="IPR050988">
    <property type="entry name" value="Mannitol_DH/Oxidoreductase"/>
</dbReference>
<gene>
    <name evidence="5" type="ORF">U27_05716</name>
</gene>
<evidence type="ECO:0000313" key="5">
    <source>
        <dbReference type="EMBL" id="GAK58741.1"/>
    </source>
</evidence>
<dbReference type="InterPro" id="IPR013118">
    <property type="entry name" value="Mannitol_DH_C"/>
</dbReference>
<evidence type="ECO:0000256" key="2">
    <source>
        <dbReference type="ARBA" id="ARBA00023027"/>
    </source>
</evidence>
<keyword evidence="1" id="KW-0560">Oxidoreductase</keyword>
<dbReference type="HOGENOM" id="CLU_027324_0_1_0"/>
<reference evidence="5" key="1">
    <citation type="journal article" date="2015" name="PeerJ">
        <title>First genomic representation of candidate bacterial phylum KSB3 points to enhanced environmental sensing as a trigger of wastewater bulking.</title>
        <authorList>
            <person name="Sekiguchi Y."/>
            <person name="Ohashi A."/>
            <person name="Parks D.H."/>
            <person name="Yamauchi T."/>
            <person name="Tyson G.W."/>
            <person name="Hugenholtz P."/>
        </authorList>
    </citation>
    <scope>NUCLEOTIDE SEQUENCE [LARGE SCALE GENOMIC DNA]</scope>
</reference>
<dbReference type="Gene3D" id="3.40.50.720">
    <property type="entry name" value="NAD(P)-binding Rossmann-like Domain"/>
    <property type="match status" value="1"/>
</dbReference>
<evidence type="ECO:0000256" key="1">
    <source>
        <dbReference type="ARBA" id="ARBA00023002"/>
    </source>
</evidence>
<dbReference type="EMBL" id="DF820468">
    <property type="protein sequence ID" value="GAK58741.1"/>
    <property type="molecule type" value="Genomic_DNA"/>
</dbReference>
<dbReference type="GO" id="GO:0019594">
    <property type="term" value="P:mannitol metabolic process"/>
    <property type="evidence" value="ECO:0007669"/>
    <property type="project" value="InterPro"/>
</dbReference>
<evidence type="ECO:0000259" key="3">
    <source>
        <dbReference type="Pfam" id="PF01232"/>
    </source>
</evidence>
<name>A0A081C2D6_VECG1</name>
<keyword evidence="6" id="KW-1185">Reference proteome</keyword>
<dbReference type="InterPro" id="IPR013328">
    <property type="entry name" value="6PGD_dom2"/>
</dbReference>
<dbReference type="Pfam" id="PF01232">
    <property type="entry name" value="Mannitol_dh"/>
    <property type="match status" value="1"/>
</dbReference>
<dbReference type="SUPFAM" id="SSF51735">
    <property type="entry name" value="NAD(P)-binding Rossmann-fold domains"/>
    <property type="match status" value="1"/>
</dbReference>
<accession>A0A081C2D6</accession>
<dbReference type="AlphaFoldDB" id="A0A081C2D6"/>
<dbReference type="InterPro" id="IPR023027">
    <property type="entry name" value="Mannitol_DH_CS"/>
</dbReference>
<dbReference type="GO" id="GO:0016616">
    <property type="term" value="F:oxidoreductase activity, acting on the CH-OH group of donors, NAD or NADP as acceptor"/>
    <property type="evidence" value="ECO:0007669"/>
    <property type="project" value="TreeGrafter"/>
</dbReference>
<evidence type="ECO:0000313" key="6">
    <source>
        <dbReference type="Proteomes" id="UP000030661"/>
    </source>
</evidence>
<organism evidence="5">
    <name type="scientific">Vecturithrix granuli</name>
    <dbReference type="NCBI Taxonomy" id="1499967"/>
    <lineage>
        <taxon>Bacteria</taxon>
        <taxon>Candidatus Moduliflexota</taxon>
        <taxon>Candidatus Vecturitrichia</taxon>
        <taxon>Candidatus Vecturitrichales</taxon>
        <taxon>Candidatus Vecturitrichaceae</taxon>
        <taxon>Candidatus Vecturithrix</taxon>
    </lineage>
</organism>
<feature type="domain" description="Mannitol dehydrogenase C-terminal" evidence="4">
    <location>
        <begin position="289"/>
        <end position="475"/>
    </location>
</feature>
<proteinExistence type="predicted"/>
<dbReference type="STRING" id="1499967.U27_05716"/>
<dbReference type="PRINTS" id="PR00084">
    <property type="entry name" value="MTLDHDRGNASE"/>
</dbReference>
<dbReference type="InterPro" id="IPR008927">
    <property type="entry name" value="6-PGluconate_DH-like_C_sf"/>
</dbReference>
<protein>
    <submittedName>
        <fullName evidence="5">EC1118_1O4_6546p</fullName>
    </submittedName>
</protein>
<dbReference type="PANTHER" id="PTHR43362:SF1">
    <property type="entry name" value="MANNITOL DEHYDROGENASE 2-RELATED"/>
    <property type="match status" value="1"/>
</dbReference>
<dbReference type="eggNOG" id="COG0246">
    <property type="taxonomic scope" value="Bacteria"/>
</dbReference>
<dbReference type="Pfam" id="PF08125">
    <property type="entry name" value="Mannitol_dh_C"/>
    <property type="match status" value="1"/>
</dbReference>
<dbReference type="InterPro" id="IPR013131">
    <property type="entry name" value="Mannitol_DH_N"/>
</dbReference>
<dbReference type="Proteomes" id="UP000030661">
    <property type="component" value="Unassembled WGS sequence"/>
</dbReference>
<dbReference type="SUPFAM" id="SSF48179">
    <property type="entry name" value="6-phosphogluconate dehydrogenase C-terminal domain-like"/>
    <property type="match status" value="1"/>
</dbReference>
<keyword evidence="2" id="KW-0520">NAD</keyword>
<dbReference type="PANTHER" id="PTHR43362">
    <property type="entry name" value="MANNITOL DEHYDROGENASE DSF1-RELATED"/>
    <property type="match status" value="1"/>
</dbReference>
<evidence type="ECO:0000259" key="4">
    <source>
        <dbReference type="Pfam" id="PF08125"/>
    </source>
</evidence>
<sequence>MKTLNNGILADLREKLIVPEFERKKLSSSVVHIGVGNFHRAHQAYFLQQLMEKTHETRWGIYGVGVLDQDQKLSQALNAQDCLYTLTEKSDTEPAKDVVVGSLLSHRILSEDRREIIAKIAHPDTTLITFTVTEGGYNIDDTTGEFLIDNPMIQADLNNPSEPRTFYGLIYAALRQRRDVGIAPPDLLSCDNVEMNGAVLKKGMLAYAKQQDADMAQWIEEHVAFPNAMVDRITPVTSSEDRDYVSQRYEYIDNCPVPCEPFILWVIEDTFKRERPAFEMLDHVLLVPDVRPYEKMKMRLLNAGHVVFAHAALMEGHQFACDFMNASPFDQAIETMMLKEALPCVGEVAGIDVMGFLNNTLLRFKNRAIKDQTSRLANFTSERTTKFILPTIADNIVRDGTMSPLLTLGVAEWCYYLSRDDGVMDKMAATLVEKARRAVTGESRIFVTESETIFPEVLRQNQPFLALFDKALAAIKTQGPAAAITNFLKEFY</sequence>
<dbReference type="Gene3D" id="1.10.1040.10">
    <property type="entry name" value="N-(1-d-carboxylethyl)-l-norvaline Dehydrogenase, domain 2"/>
    <property type="match status" value="1"/>
</dbReference>
<dbReference type="InterPro" id="IPR036291">
    <property type="entry name" value="NAD(P)-bd_dom_sf"/>
</dbReference>
<feature type="domain" description="Mannitol dehydrogenase N-terminal" evidence="3">
    <location>
        <begin position="29"/>
        <end position="279"/>
    </location>
</feature>